<dbReference type="Pfam" id="PF03972">
    <property type="entry name" value="MmgE_PrpD_N"/>
    <property type="match status" value="1"/>
</dbReference>
<name>A0A501WB14_9RHOB</name>
<dbReference type="EMBL" id="VFRP01000035">
    <property type="protein sequence ID" value="TPE47123.1"/>
    <property type="molecule type" value="Genomic_DNA"/>
</dbReference>
<dbReference type="PANTHER" id="PTHR16943:SF8">
    <property type="entry name" value="2-METHYLCITRATE DEHYDRATASE"/>
    <property type="match status" value="1"/>
</dbReference>
<dbReference type="InterPro" id="IPR042183">
    <property type="entry name" value="MmgE/PrpD_sf_1"/>
</dbReference>
<organism evidence="4 5">
    <name type="scientific">Amaricoccus solimangrovi</name>
    <dbReference type="NCBI Taxonomy" id="2589815"/>
    <lineage>
        <taxon>Bacteria</taxon>
        <taxon>Pseudomonadati</taxon>
        <taxon>Pseudomonadota</taxon>
        <taxon>Alphaproteobacteria</taxon>
        <taxon>Rhodobacterales</taxon>
        <taxon>Paracoccaceae</taxon>
        <taxon>Amaricoccus</taxon>
    </lineage>
</organism>
<comment type="caution">
    <text evidence="4">The sequence shown here is derived from an EMBL/GenBank/DDBJ whole genome shotgun (WGS) entry which is preliminary data.</text>
</comment>
<protein>
    <submittedName>
        <fullName evidence="4">MmgE/PrpD family protein</fullName>
    </submittedName>
</protein>
<dbReference type="InterPro" id="IPR005656">
    <property type="entry name" value="MmgE_PrpD"/>
</dbReference>
<dbReference type="AlphaFoldDB" id="A0A501WB14"/>
<dbReference type="InterPro" id="IPR045336">
    <property type="entry name" value="MmgE_PrpD_N"/>
</dbReference>
<reference evidence="4 5" key="1">
    <citation type="submission" date="2019-06" db="EMBL/GenBank/DDBJ databases">
        <title>A novel bacterium of genus Amaricoccus, isolated from marine sediment.</title>
        <authorList>
            <person name="Huang H."/>
            <person name="Mo K."/>
            <person name="Hu Y."/>
        </authorList>
    </citation>
    <scope>NUCLEOTIDE SEQUENCE [LARGE SCALE GENOMIC DNA]</scope>
    <source>
        <strain evidence="4 5">HB172011</strain>
    </source>
</reference>
<sequence>MGKVEERIADFIVNTPASEVPAAAIASAHRSALDCVGCVLAASVEPQGRTIAGFARAEGGHDGPASVIGGPLRTSRSMAALANGTLAHGLDYDDGRTSTGHASGMLLPAALAIAEPVGASGRDLLTAYAIGLEVITHIGDACDFEQKEGGFHRTSLFGTMAATATAARLLGLDVRQTMMAMGTAGAVSGGLCQSFGTFTKPLHSGMAAKNAVTAALLAAEGWTGSEDILGGPAGWAKAFIRHYRYDAMASGLGTEWRTATRTPLIKEFPCCGLIHGPATSLLTLIREHGFTAGDVAEVRVSAPYDSMVLMYPNPASGYQGKFSLPYAVATILIDGRLDLDSFDDAKLSRPEYAETAAKIRINVTSQWEGTMRGERRAKADDRLPVIVKLRDGRELRQSTERVRGLDTDALVAEKFRRNAARALPPGAVEAALAAWSGLDTARDVREVVASVTTGALIPAA</sequence>
<evidence type="ECO:0000313" key="4">
    <source>
        <dbReference type="EMBL" id="TPE47123.1"/>
    </source>
</evidence>
<dbReference type="InterPro" id="IPR042188">
    <property type="entry name" value="MmgE/PrpD_sf_2"/>
</dbReference>
<dbReference type="Proteomes" id="UP000319255">
    <property type="component" value="Unassembled WGS sequence"/>
</dbReference>
<accession>A0A501WB14</accession>
<dbReference type="Gene3D" id="1.10.4100.10">
    <property type="entry name" value="2-methylcitrate dehydratase PrpD"/>
    <property type="match status" value="1"/>
</dbReference>
<gene>
    <name evidence="4" type="ORF">FJM51_20790</name>
</gene>
<proteinExistence type="inferred from homology"/>
<dbReference type="InterPro" id="IPR045337">
    <property type="entry name" value="MmgE_PrpD_C"/>
</dbReference>
<comment type="similarity">
    <text evidence="1">Belongs to the PrpD family.</text>
</comment>
<dbReference type="Gene3D" id="3.30.1330.120">
    <property type="entry name" value="2-methylcitrate dehydratase PrpD"/>
    <property type="match status" value="1"/>
</dbReference>
<dbReference type="RefSeq" id="WP_140456046.1">
    <property type="nucleotide sequence ID" value="NZ_VFRP01000035.1"/>
</dbReference>
<dbReference type="OrthoDB" id="9795089at2"/>
<feature type="domain" description="MmgE/PrpD C-terminal" evidence="3">
    <location>
        <begin position="268"/>
        <end position="430"/>
    </location>
</feature>
<evidence type="ECO:0000313" key="5">
    <source>
        <dbReference type="Proteomes" id="UP000319255"/>
    </source>
</evidence>
<feature type="domain" description="MmgE/PrpD N-terminal" evidence="2">
    <location>
        <begin position="6"/>
        <end position="243"/>
    </location>
</feature>
<dbReference type="SUPFAM" id="SSF103378">
    <property type="entry name" value="2-methylcitrate dehydratase PrpD"/>
    <property type="match status" value="1"/>
</dbReference>
<dbReference type="Pfam" id="PF19305">
    <property type="entry name" value="MmgE_PrpD_C"/>
    <property type="match status" value="1"/>
</dbReference>
<dbReference type="GO" id="GO:0016829">
    <property type="term" value="F:lyase activity"/>
    <property type="evidence" value="ECO:0007669"/>
    <property type="project" value="InterPro"/>
</dbReference>
<evidence type="ECO:0000259" key="3">
    <source>
        <dbReference type="Pfam" id="PF19305"/>
    </source>
</evidence>
<evidence type="ECO:0000256" key="1">
    <source>
        <dbReference type="ARBA" id="ARBA00006174"/>
    </source>
</evidence>
<evidence type="ECO:0000259" key="2">
    <source>
        <dbReference type="Pfam" id="PF03972"/>
    </source>
</evidence>
<keyword evidence="5" id="KW-1185">Reference proteome</keyword>
<dbReference type="PANTHER" id="PTHR16943">
    <property type="entry name" value="2-METHYLCITRATE DEHYDRATASE-RELATED"/>
    <property type="match status" value="1"/>
</dbReference>
<dbReference type="InterPro" id="IPR036148">
    <property type="entry name" value="MmgE/PrpD_sf"/>
</dbReference>